<evidence type="ECO:0000313" key="2">
    <source>
        <dbReference type="Proteomes" id="UP000271162"/>
    </source>
</evidence>
<organism evidence="3">
    <name type="scientific">Nippostrongylus brasiliensis</name>
    <name type="common">Rat hookworm</name>
    <dbReference type="NCBI Taxonomy" id="27835"/>
    <lineage>
        <taxon>Eukaryota</taxon>
        <taxon>Metazoa</taxon>
        <taxon>Ecdysozoa</taxon>
        <taxon>Nematoda</taxon>
        <taxon>Chromadorea</taxon>
        <taxon>Rhabditida</taxon>
        <taxon>Rhabditina</taxon>
        <taxon>Rhabditomorpha</taxon>
        <taxon>Strongyloidea</taxon>
        <taxon>Heligmosomidae</taxon>
        <taxon>Nippostrongylus</taxon>
    </lineage>
</organism>
<dbReference type="Gene3D" id="2.40.70.10">
    <property type="entry name" value="Acid Proteases"/>
    <property type="match status" value="1"/>
</dbReference>
<dbReference type="WBParaSite" id="NBR_0000814301-mRNA-1">
    <property type="protein sequence ID" value="NBR_0000814301-mRNA-1"/>
    <property type="gene ID" value="NBR_0000814301"/>
</dbReference>
<keyword evidence="2" id="KW-1185">Reference proteome</keyword>
<dbReference type="SUPFAM" id="SSF50630">
    <property type="entry name" value="Acid proteases"/>
    <property type="match status" value="1"/>
</dbReference>
<name>A0A0N4XYI0_NIPBR</name>
<protein>
    <submittedName>
        <fullName evidence="3">Peptidase A2 domain-containing protein</fullName>
    </submittedName>
</protein>
<gene>
    <name evidence="1" type="ORF">NBR_LOCUS8144</name>
</gene>
<proteinExistence type="predicted"/>
<reference evidence="1 2" key="2">
    <citation type="submission" date="2018-11" db="EMBL/GenBank/DDBJ databases">
        <authorList>
            <consortium name="Pathogen Informatics"/>
        </authorList>
    </citation>
    <scope>NUCLEOTIDE SEQUENCE [LARGE SCALE GENOMIC DNA]</scope>
</reference>
<dbReference type="AlphaFoldDB" id="A0A0N4XYI0"/>
<dbReference type="InterPro" id="IPR021109">
    <property type="entry name" value="Peptidase_aspartic_dom_sf"/>
</dbReference>
<sequence>MSISTVVEVEVLALDKSVPFFVTQIPIRANGVPLLALINTGAGLSVASYSLLPLLGIFKVEAAKVPAAIGMAGTPVPFVGAAVVRLQMGGTKLSQLLHFTEEELVPRSADTI</sequence>
<accession>A0A0N4XYI0</accession>
<reference evidence="3" key="1">
    <citation type="submission" date="2017-02" db="UniProtKB">
        <authorList>
            <consortium name="WormBaseParasite"/>
        </authorList>
    </citation>
    <scope>IDENTIFICATION</scope>
</reference>
<dbReference type="EMBL" id="UYSL01019968">
    <property type="protein sequence ID" value="VDL71733.1"/>
    <property type="molecule type" value="Genomic_DNA"/>
</dbReference>
<dbReference type="Proteomes" id="UP000271162">
    <property type="component" value="Unassembled WGS sequence"/>
</dbReference>
<evidence type="ECO:0000313" key="3">
    <source>
        <dbReference type="WBParaSite" id="NBR_0000814301-mRNA-1"/>
    </source>
</evidence>
<evidence type="ECO:0000313" key="1">
    <source>
        <dbReference type="EMBL" id="VDL71733.1"/>
    </source>
</evidence>